<dbReference type="Proteomes" id="UP001235064">
    <property type="component" value="Unassembled WGS sequence"/>
</dbReference>
<dbReference type="InterPro" id="IPR003807">
    <property type="entry name" value="DUF202"/>
</dbReference>
<protein>
    <submittedName>
        <fullName evidence="7">DUF202 domain-containing protein</fullName>
    </submittedName>
</protein>
<keyword evidence="2 5" id="KW-0812">Transmembrane</keyword>
<evidence type="ECO:0000313" key="8">
    <source>
        <dbReference type="Proteomes" id="UP001235064"/>
    </source>
</evidence>
<evidence type="ECO:0000259" key="6">
    <source>
        <dbReference type="Pfam" id="PF02656"/>
    </source>
</evidence>
<dbReference type="Pfam" id="PF02656">
    <property type="entry name" value="DUF202"/>
    <property type="match status" value="1"/>
</dbReference>
<proteinExistence type="predicted"/>
<dbReference type="RefSeq" id="WP_286289182.1">
    <property type="nucleotide sequence ID" value="NZ_JASXSZ010000004.1"/>
</dbReference>
<feature type="transmembrane region" description="Helical" evidence="5">
    <location>
        <begin position="86"/>
        <end position="106"/>
    </location>
</feature>
<feature type="domain" description="DUF202" evidence="6">
    <location>
        <begin position="7"/>
        <end position="73"/>
    </location>
</feature>
<organism evidence="7 8">
    <name type="scientific">Microbacterium candidum</name>
    <dbReference type="NCBI Taxonomy" id="3041922"/>
    <lineage>
        <taxon>Bacteria</taxon>
        <taxon>Bacillati</taxon>
        <taxon>Actinomycetota</taxon>
        <taxon>Actinomycetes</taxon>
        <taxon>Micrococcales</taxon>
        <taxon>Microbacteriaceae</taxon>
        <taxon>Microbacterium</taxon>
    </lineage>
</organism>
<sequence>MTGTPFDPGLQLERTLLAWRRTCLALAVGNAAAIRYLGELLGPWAMLIGVAGLVLALVAWVFCTLRYRRAHRALSDRAELVSSGRLPLLMALSVGALALAAVGLVLDLALTR</sequence>
<evidence type="ECO:0000256" key="1">
    <source>
        <dbReference type="ARBA" id="ARBA00004127"/>
    </source>
</evidence>
<feature type="transmembrane region" description="Helical" evidence="5">
    <location>
        <begin position="44"/>
        <end position="65"/>
    </location>
</feature>
<keyword evidence="4 5" id="KW-0472">Membrane</keyword>
<evidence type="ECO:0000256" key="2">
    <source>
        <dbReference type="ARBA" id="ARBA00022692"/>
    </source>
</evidence>
<dbReference type="EMBL" id="JASXSZ010000004">
    <property type="protein sequence ID" value="MDL9980225.1"/>
    <property type="molecule type" value="Genomic_DNA"/>
</dbReference>
<gene>
    <name evidence="7" type="ORF">QSV35_12860</name>
</gene>
<comment type="caution">
    <text evidence="7">The sequence shown here is derived from an EMBL/GenBank/DDBJ whole genome shotgun (WGS) entry which is preliminary data.</text>
</comment>
<comment type="subcellular location">
    <subcellularLocation>
        <location evidence="1">Endomembrane system</location>
        <topology evidence="1">Multi-pass membrane protein</topology>
    </subcellularLocation>
</comment>
<evidence type="ECO:0000313" key="7">
    <source>
        <dbReference type="EMBL" id="MDL9980225.1"/>
    </source>
</evidence>
<accession>A0ABT7N0J5</accession>
<evidence type="ECO:0000256" key="5">
    <source>
        <dbReference type="SAM" id="Phobius"/>
    </source>
</evidence>
<reference evidence="7 8" key="1">
    <citation type="submission" date="2023-06" db="EMBL/GenBank/DDBJ databases">
        <title>Microbacterium sp. nov., isolated from a waste landfill.</title>
        <authorList>
            <person name="Wen W."/>
        </authorList>
    </citation>
    <scope>NUCLEOTIDE SEQUENCE [LARGE SCALE GENOMIC DNA]</scope>
    <source>
        <strain evidence="7 8">ASV49</strain>
    </source>
</reference>
<evidence type="ECO:0000256" key="4">
    <source>
        <dbReference type="ARBA" id="ARBA00023136"/>
    </source>
</evidence>
<name>A0ABT7N0J5_9MICO</name>
<evidence type="ECO:0000256" key="3">
    <source>
        <dbReference type="ARBA" id="ARBA00022989"/>
    </source>
</evidence>
<keyword evidence="8" id="KW-1185">Reference proteome</keyword>
<keyword evidence="3 5" id="KW-1133">Transmembrane helix</keyword>